<dbReference type="Gene3D" id="3.40.50.1820">
    <property type="entry name" value="alpha/beta hydrolase"/>
    <property type="match status" value="1"/>
</dbReference>
<dbReference type="PANTHER" id="PTHR43798:SF5">
    <property type="entry name" value="MONOACYLGLYCEROL LIPASE ABHD6"/>
    <property type="match status" value="1"/>
</dbReference>
<evidence type="ECO:0000313" key="3">
    <source>
        <dbReference type="EMBL" id="KAB0584132.1"/>
    </source>
</evidence>
<gene>
    <name evidence="3" type="ORF">F7Q92_05365</name>
</gene>
<evidence type="ECO:0000313" key="4">
    <source>
        <dbReference type="Proteomes" id="UP000430120"/>
    </source>
</evidence>
<dbReference type="PRINTS" id="PR00412">
    <property type="entry name" value="EPOXHYDRLASE"/>
</dbReference>
<comment type="caution">
    <text evidence="3">The sequence shown here is derived from an EMBL/GenBank/DDBJ whole genome shotgun (WGS) entry which is preliminary data.</text>
</comment>
<reference evidence="3 4" key="1">
    <citation type="submission" date="2019-09" db="EMBL/GenBank/DDBJ databases">
        <title>Draft genome sequences of 48 bacterial type strains from the CCUG.</title>
        <authorList>
            <person name="Tunovic T."/>
            <person name="Pineiro-Iglesias B."/>
            <person name="Unosson C."/>
            <person name="Inganas E."/>
            <person name="Ohlen M."/>
            <person name="Cardew S."/>
            <person name="Jensie-Markopoulos S."/>
            <person name="Salva-Serra F."/>
            <person name="Jaen-Luchoro D."/>
            <person name="Karlsson R."/>
            <person name="Svensson-Stadler L."/>
            <person name="Chun J."/>
            <person name="Moore E."/>
        </authorList>
    </citation>
    <scope>NUCLEOTIDE SEQUENCE [LARGE SCALE GENOMIC DNA]</scope>
    <source>
        <strain evidence="3 4">CCUG 30977</strain>
    </source>
</reference>
<name>A0A643FEQ2_IDEDE</name>
<dbReference type="GO" id="GO:0016020">
    <property type="term" value="C:membrane"/>
    <property type="evidence" value="ECO:0007669"/>
    <property type="project" value="TreeGrafter"/>
</dbReference>
<dbReference type="GO" id="GO:0046464">
    <property type="term" value="P:acylglycerol catabolic process"/>
    <property type="evidence" value="ECO:0007669"/>
    <property type="project" value="TreeGrafter"/>
</dbReference>
<dbReference type="EMBL" id="VZPB01000008">
    <property type="protein sequence ID" value="KAB0584132.1"/>
    <property type="molecule type" value="Genomic_DNA"/>
</dbReference>
<dbReference type="Proteomes" id="UP000430120">
    <property type="component" value="Unassembled WGS sequence"/>
</dbReference>
<feature type="region of interest" description="Disordered" evidence="1">
    <location>
        <begin position="15"/>
        <end position="39"/>
    </location>
</feature>
<accession>A0A643FEQ2</accession>
<organism evidence="3 4">
    <name type="scientific">Ideonella dechloratans</name>
    <dbReference type="NCBI Taxonomy" id="36863"/>
    <lineage>
        <taxon>Bacteria</taxon>
        <taxon>Pseudomonadati</taxon>
        <taxon>Pseudomonadota</taxon>
        <taxon>Betaproteobacteria</taxon>
        <taxon>Burkholderiales</taxon>
        <taxon>Sphaerotilaceae</taxon>
        <taxon>Ideonella</taxon>
    </lineage>
</organism>
<keyword evidence="4" id="KW-1185">Reference proteome</keyword>
<dbReference type="PANTHER" id="PTHR43798">
    <property type="entry name" value="MONOACYLGLYCEROL LIPASE"/>
    <property type="match status" value="1"/>
</dbReference>
<feature type="domain" description="AB hydrolase-1" evidence="2">
    <location>
        <begin position="65"/>
        <end position="290"/>
    </location>
</feature>
<dbReference type="GO" id="GO:0047372">
    <property type="term" value="F:monoacylglycerol lipase activity"/>
    <property type="evidence" value="ECO:0007669"/>
    <property type="project" value="TreeGrafter"/>
</dbReference>
<dbReference type="InterPro" id="IPR029058">
    <property type="entry name" value="AB_hydrolase_fold"/>
</dbReference>
<dbReference type="InterPro" id="IPR000073">
    <property type="entry name" value="AB_hydrolase_1"/>
</dbReference>
<sequence>MDGYRGCQHSTQSAAFLPCRSKGPANPSDGEGPPTDAASSMQLTVDHHPVNLSRWAPSSASPDAPALLLLHGALNDASVWGQLGPACAAAGQRVLAPDQPGHGGSAGPLRPDIAALAAWALRVADAAGLDRFSVAGHSMGSLIALEVAAQAPERVAHLLLLGTAFPMRVSPALLESAVATPEAGMDLINTLSYSPAAAAQTEGPLAEARAASRALMARTQAGCTDGNLFLHDFQLCDRYADGLAAAARVRCPVTLIQAEADRMTPAKATVALVEALKAEVRAVPGGHAMLQEQPEAVARAVLEALGAAP</sequence>
<keyword evidence="3" id="KW-0378">Hydrolase</keyword>
<dbReference type="AlphaFoldDB" id="A0A643FEQ2"/>
<dbReference type="Pfam" id="PF00561">
    <property type="entry name" value="Abhydrolase_1"/>
    <property type="match status" value="1"/>
</dbReference>
<dbReference type="InterPro" id="IPR000639">
    <property type="entry name" value="Epox_hydrolase-like"/>
</dbReference>
<dbReference type="SUPFAM" id="SSF53474">
    <property type="entry name" value="alpha/beta-Hydrolases"/>
    <property type="match status" value="1"/>
</dbReference>
<dbReference type="PRINTS" id="PR00111">
    <property type="entry name" value="ABHYDROLASE"/>
</dbReference>
<evidence type="ECO:0000256" key="1">
    <source>
        <dbReference type="SAM" id="MobiDB-lite"/>
    </source>
</evidence>
<dbReference type="OrthoDB" id="5297561at2"/>
<protein>
    <submittedName>
        <fullName evidence="3">Alpha/beta hydrolase</fullName>
    </submittedName>
</protein>
<dbReference type="InterPro" id="IPR050266">
    <property type="entry name" value="AB_hydrolase_sf"/>
</dbReference>
<evidence type="ECO:0000259" key="2">
    <source>
        <dbReference type="Pfam" id="PF00561"/>
    </source>
</evidence>
<proteinExistence type="predicted"/>